<dbReference type="Proteomes" id="UP000194159">
    <property type="component" value="Plasmid pRetNXC12d"/>
</dbReference>
<name>A0AAN1BL36_RHIET</name>
<accession>A0AAN1BL36</accession>
<evidence type="ECO:0000313" key="1">
    <source>
        <dbReference type="EMBL" id="ARQ13250.1"/>
    </source>
</evidence>
<evidence type="ECO:0000313" key="2">
    <source>
        <dbReference type="Proteomes" id="UP000194159"/>
    </source>
</evidence>
<reference evidence="1 2" key="1">
    <citation type="submission" date="2017-04" db="EMBL/GenBank/DDBJ databases">
        <title>Complete genome sequences of Rhizobium genomic linages associated to common bean (phaseolus vulgaris).</title>
        <authorList>
            <person name="Santamaria R.I."/>
            <person name="Bustos P."/>
            <person name="Perez-Carrascal O."/>
            <person name="Martinez-Flores I."/>
            <person name="Juarez S."/>
            <person name="Lozano L."/>
            <person name="Miranda F."/>
            <person name="Vinuesa P."/>
            <person name="Martinez-Romero E."/>
            <person name="Cevallos M.A."/>
            <person name="Romero D."/>
            <person name="Davila G."/>
            <person name="Gonzalez V."/>
        </authorList>
    </citation>
    <scope>NUCLEOTIDE SEQUENCE [LARGE SCALE GENOMIC DNA]</scope>
    <source>
        <strain evidence="1 2">NXC12</strain>
        <plasmid evidence="2">pretnxc12d</plasmid>
    </source>
</reference>
<proteinExistence type="predicted"/>
<dbReference type="AlphaFoldDB" id="A0AAN1BL36"/>
<keyword evidence="1" id="KW-0614">Plasmid</keyword>
<gene>
    <name evidence="1" type="ORF">NXC12_PD00145</name>
</gene>
<dbReference type="EMBL" id="CP020910">
    <property type="protein sequence ID" value="ARQ13250.1"/>
    <property type="molecule type" value="Genomic_DNA"/>
</dbReference>
<protein>
    <submittedName>
        <fullName evidence="1">Uncharacterized protein</fullName>
    </submittedName>
</protein>
<sequence>MKLAVVAAHLLKVPAPSMPSAETAGANVSIGFAAFDRMVAMVINELIAHGEVQHGRIGTGIQVLTRYLG</sequence>
<organism evidence="1 2">
    <name type="scientific">Rhizobium etli</name>
    <dbReference type="NCBI Taxonomy" id="29449"/>
    <lineage>
        <taxon>Bacteria</taxon>
        <taxon>Pseudomonadati</taxon>
        <taxon>Pseudomonadota</taxon>
        <taxon>Alphaproteobacteria</taxon>
        <taxon>Hyphomicrobiales</taxon>
        <taxon>Rhizobiaceae</taxon>
        <taxon>Rhizobium/Agrobacterium group</taxon>
        <taxon>Rhizobium</taxon>
    </lineage>
</organism>
<geneLocation type="plasmid" evidence="2">
    <name>pretnxc12d</name>
</geneLocation>